<dbReference type="Pfam" id="PF20567">
    <property type="entry name" value="DUF6776"/>
    <property type="match status" value="1"/>
</dbReference>
<evidence type="ECO:0000313" key="3">
    <source>
        <dbReference type="EMBL" id="MBB1125095.1"/>
    </source>
</evidence>
<proteinExistence type="predicted"/>
<dbReference type="AlphaFoldDB" id="A0A839H4W3"/>
<feature type="coiled-coil region" evidence="1">
    <location>
        <begin position="66"/>
        <end position="128"/>
    </location>
</feature>
<gene>
    <name evidence="3" type="ORF">HUK38_02480</name>
</gene>
<keyword evidence="2" id="KW-0812">Transmembrane</keyword>
<keyword evidence="4" id="KW-1185">Reference proteome</keyword>
<protein>
    <submittedName>
        <fullName evidence="3">Uncharacterized protein</fullName>
    </submittedName>
</protein>
<feature type="transmembrane region" description="Helical" evidence="2">
    <location>
        <begin position="28"/>
        <end position="48"/>
    </location>
</feature>
<evidence type="ECO:0000256" key="1">
    <source>
        <dbReference type="SAM" id="Coils"/>
    </source>
</evidence>
<keyword evidence="2" id="KW-0472">Membrane</keyword>
<evidence type="ECO:0000256" key="2">
    <source>
        <dbReference type="SAM" id="Phobius"/>
    </source>
</evidence>
<keyword evidence="2" id="KW-1133">Transmembrane helix</keyword>
<reference evidence="3 4" key="1">
    <citation type="journal article" date="2020" name="Arch. Microbiol.">
        <title>The genome sequence of the giant phototrophic gammaproteobacterium Thiospirillum jenense gives insight into its physiological properties and phylogenetic relationships.</title>
        <authorList>
            <person name="Imhoff J.F."/>
            <person name="Meyer T.E."/>
            <person name="Kyndt J.A."/>
        </authorList>
    </citation>
    <scope>NUCLEOTIDE SEQUENCE [LARGE SCALE GENOMIC DNA]</scope>
    <source>
        <strain evidence="3 4">DSM 216</strain>
    </source>
</reference>
<evidence type="ECO:0000313" key="4">
    <source>
        <dbReference type="Proteomes" id="UP000548632"/>
    </source>
</evidence>
<comment type="caution">
    <text evidence="3">The sequence shown here is derived from an EMBL/GenBank/DDBJ whole genome shotgun (WGS) entry which is preliminary data.</text>
</comment>
<keyword evidence="1" id="KW-0175">Coiled coil</keyword>
<dbReference type="InterPro" id="IPR046703">
    <property type="entry name" value="DUF6776"/>
</dbReference>
<name>A0A839H4W3_9GAMM</name>
<dbReference type="Proteomes" id="UP000548632">
    <property type="component" value="Unassembled WGS sequence"/>
</dbReference>
<sequence length="257" mass="29638">MLFKSSDMREIKVRRVVSPLIVKDRRNLRPVVITVTIIALTVWTWFIYERGRASVIFHADAAALKITQLNEVNLELTAERDQVQAAIEPLKARAEKHRQAAYQAQTQVTALQNETANLRRQIDELRRLLDPIAGPITITPPVLIRRANNSVNYQMQISLTQPRIDEEPLEGELVLQVRGRLDGQERYLSLAELTQGERTAHRIRFRRFQLVEGRLTLPVGFIPDEILVMAIPHDRRIGGTQQLFKWVWSDELPTDEQ</sequence>
<dbReference type="RefSeq" id="WP_182582209.1">
    <property type="nucleotide sequence ID" value="NZ_JABVCQ010000004.1"/>
</dbReference>
<organism evidence="3 4">
    <name type="scientific">Thiospirillum jenense</name>
    <dbReference type="NCBI Taxonomy" id="1653858"/>
    <lineage>
        <taxon>Bacteria</taxon>
        <taxon>Pseudomonadati</taxon>
        <taxon>Pseudomonadota</taxon>
        <taxon>Gammaproteobacteria</taxon>
        <taxon>Chromatiales</taxon>
        <taxon>Chromatiaceae</taxon>
        <taxon>Thiospirillum</taxon>
    </lineage>
</organism>
<dbReference type="EMBL" id="JABVCQ010000004">
    <property type="protein sequence ID" value="MBB1125095.1"/>
    <property type="molecule type" value="Genomic_DNA"/>
</dbReference>
<accession>A0A839H4W3</accession>